<dbReference type="InParanoid" id="A0A151GGI2"/>
<dbReference type="RefSeq" id="XP_040655565.1">
    <property type="nucleotide sequence ID" value="XM_040805461.1"/>
</dbReference>
<dbReference type="AlphaFoldDB" id="A0A151GGI2"/>
<evidence type="ECO:0000313" key="2">
    <source>
        <dbReference type="EMBL" id="KYK56213.1"/>
    </source>
</evidence>
<dbReference type="EMBL" id="LAYC01000003">
    <property type="protein sequence ID" value="KYK56213.1"/>
    <property type="molecule type" value="Genomic_DNA"/>
</dbReference>
<evidence type="ECO:0000313" key="3">
    <source>
        <dbReference type="Proteomes" id="UP000076580"/>
    </source>
</evidence>
<evidence type="ECO:0000256" key="1">
    <source>
        <dbReference type="SAM" id="MobiDB-lite"/>
    </source>
</evidence>
<keyword evidence="3" id="KW-1185">Reference proteome</keyword>
<gene>
    <name evidence="2" type="ORF">DCS_08181</name>
</gene>
<dbReference type="GeneID" id="63720824"/>
<dbReference type="Proteomes" id="UP000076580">
    <property type="component" value="Chromosome 03"/>
</dbReference>
<reference evidence="2 3" key="1">
    <citation type="journal article" date="2016" name="Sci. Rep.">
        <title>Insights into Adaptations to a Near-Obligate Nematode Endoparasitic Lifestyle from the Finished Genome of Drechmeria coniospora.</title>
        <authorList>
            <person name="Zhang L."/>
            <person name="Zhou Z."/>
            <person name="Guo Q."/>
            <person name="Fokkens L."/>
            <person name="Miskei M."/>
            <person name="Pocsi I."/>
            <person name="Zhang W."/>
            <person name="Chen M."/>
            <person name="Wang L."/>
            <person name="Sun Y."/>
            <person name="Donzelli B.G."/>
            <person name="Gibson D.M."/>
            <person name="Nelson D.R."/>
            <person name="Luo J.G."/>
            <person name="Rep M."/>
            <person name="Liu H."/>
            <person name="Yang S."/>
            <person name="Wang J."/>
            <person name="Krasnoff S.B."/>
            <person name="Xu Y."/>
            <person name="Molnar I."/>
            <person name="Lin M."/>
        </authorList>
    </citation>
    <scope>NUCLEOTIDE SEQUENCE [LARGE SCALE GENOMIC DNA]</scope>
    <source>
        <strain evidence="2 3">ARSEF 6962</strain>
    </source>
</reference>
<name>A0A151GGI2_DRECN</name>
<protein>
    <submittedName>
        <fullName evidence="2">Uncharacterized protein</fullName>
    </submittedName>
</protein>
<proteinExistence type="predicted"/>
<accession>A0A151GGI2</accession>
<feature type="region of interest" description="Disordered" evidence="1">
    <location>
        <begin position="181"/>
        <end position="228"/>
    </location>
</feature>
<organism evidence="2 3">
    <name type="scientific">Drechmeria coniospora</name>
    <name type="common">Nematophagous fungus</name>
    <name type="synonym">Meria coniospora</name>
    <dbReference type="NCBI Taxonomy" id="98403"/>
    <lineage>
        <taxon>Eukaryota</taxon>
        <taxon>Fungi</taxon>
        <taxon>Dikarya</taxon>
        <taxon>Ascomycota</taxon>
        <taxon>Pezizomycotina</taxon>
        <taxon>Sordariomycetes</taxon>
        <taxon>Hypocreomycetidae</taxon>
        <taxon>Hypocreales</taxon>
        <taxon>Ophiocordycipitaceae</taxon>
        <taxon>Drechmeria</taxon>
    </lineage>
</organism>
<feature type="compositionally biased region" description="Polar residues" evidence="1">
    <location>
        <begin position="214"/>
        <end position="224"/>
    </location>
</feature>
<sequence length="267" mass="29111">MPSSHDQHRVPLGEHHHFTAALAVQAHGLLHSPTAFHVPLAPSTVGHRLPQWVTAYHSESPPSIVGHCGSSSYPNLMSGDEAPEAVAKCDKSCHAAFVNGTRRRNPRMTDHAINKGPMIFHSGDVKLARSVRDEFLPILRCSRWACLDKRRAQGNTTMEICRGDALLTAKIDTNNVRSESAAAAEQLPARSGLEQHVEKKRRRGQDVPAAGLCEQSSDVNNGRTGSKHVARDHHATGAASANLFPAPWPVLTTRIEPDEATNRHVLF</sequence>
<comment type="caution">
    <text evidence="2">The sequence shown here is derived from an EMBL/GenBank/DDBJ whole genome shotgun (WGS) entry which is preliminary data.</text>
</comment>